<keyword evidence="1" id="KW-1133">Transmembrane helix</keyword>
<evidence type="ECO:0000313" key="4">
    <source>
        <dbReference type="Proteomes" id="UP000801492"/>
    </source>
</evidence>
<feature type="domain" description="Ig-like" evidence="2">
    <location>
        <begin position="16"/>
        <end position="106"/>
    </location>
</feature>
<gene>
    <name evidence="3" type="ORF">ILUMI_03807</name>
</gene>
<dbReference type="OrthoDB" id="190835at2759"/>
<dbReference type="AlphaFoldDB" id="A0A8K0DAV0"/>
<dbReference type="GO" id="GO:0032589">
    <property type="term" value="C:neuron projection membrane"/>
    <property type="evidence" value="ECO:0007669"/>
    <property type="project" value="TreeGrafter"/>
</dbReference>
<dbReference type="InterPro" id="IPR037448">
    <property type="entry name" value="Zig-8"/>
</dbReference>
<accession>A0A8K0DAV0</accession>
<dbReference type="InterPro" id="IPR003598">
    <property type="entry name" value="Ig_sub2"/>
</dbReference>
<dbReference type="GO" id="GO:0050808">
    <property type="term" value="P:synapse organization"/>
    <property type="evidence" value="ECO:0007669"/>
    <property type="project" value="TreeGrafter"/>
</dbReference>
<proteinExistence type="predicted"/>
<evidence type="ECO:0000259" key="2">
    <source>
        <dbReference type="PROSITE" id="PS50835"/>
    </source>
</evidence>
<dbReference type="InterPro" id="IPR036179">
    <property type="entry name" value="Ig-like_dom_sf"/>
</dbReference>
<dbReference type="Pfam" id="PF13927">
    <property type="entry name" value="Ig_3"/>
    <property type="match status" value="1"/>
</dbReference>
<feature type="transmembrane region" description="Helical" evidence="1">
    <location>
        <begin position="129"/>
        <end position="147"/>
    </location>
</feature>
<keyword evidence="4" id="KW-1185">Reference proteome</keyword>
<keyword evidence="1" id="KW-0472">Membrane</keyword>
<keyword evidence="1" id="KW-0812">Transmembrane</keyword>
<dbReference type="PANTHER" id="PTHR23279">
    <property type="entry name" value="DEFECTIVE PROBOSCIS EXTENSION RESPONSE DPR -RELATED"/>
    <property type="match status" value="1"/>
</dbReference>
<evidence type="ECO:0000256" key="1">
    <source>
        <dbReference type="SAM" id="Phobius"/>
    </source>
</evidence>
<dbReference type="SUPFAM" id="SSF48726">
    <property type="entry name" value="Immunoglobulin"/>
    <property type="match status" value="1"/>
</dbReference>
<evidence type="ECO:0000313" key="3">
    <source>
        <dbReference type="EMBL" id="KAF2902379.1"/>
    </source>
</evidence>
<dbReference type="SMART" id="SM00408">
    <property type="entry name" value="IGc2"/>
    <property type="match status" value="1"/>
</dbReference>
<dbReference type="Proteomes" id="UP000801492">
    <property type="component" value="Unassembled WGS sequence"/>
</dbReference>
<dbReference type="InterPro" id="IPR013783">
    <property type="entry name" value="Ig-like_fold"/>
</dbReference>
<dbReference type="InterPro" id="IPR003599">
    <property type="entry name" value="Ig_sub"/>
</dbReference>
<dbReference type="EMBL" id="VTPC01001318">
    <property type="protein sequence ID" value="KAF2902379.1"/>
    <property type="molecule type" value="Genomic_DNA"/>
</dbReference>
<sequence>MEQAVIQDKLLTCNYPVKQAVAEILGAPDLHLRAGSTLRLVCTLRDSTEPPSYVFWYHDQRMINYDLGVTVLPDRSSSVLLVQEADQRHSGNYTCSPSNAVPASINVHVLNATEEENPAAMLHANRGNASNLVISTFFGILCVNLFITNSVER</sequence>
<reference evidence="3" key="1">
    <citation type="submission" date="2019-08" db="EMBL/GenBank/DDBJ databases">
        <title>The genome of the North American firefly Photinus pyralis.</title>
        <authorList>
            <consortium name="Photinus pyralis genome working group"/>
            <person name="Fallon T.R."/>
            <person name="Sander Lower S.E."/>
            <person name="Weng J.-K."/>
        </authorList>
    </citation>
    <scope>NUCLEOTIDE SEQUENCE</scope>
    <source>
        <strain evidence="3">TRF0915ILg1</strain>
        <tissue evidence="3">Whole body</tissue>
    </source>
</reference>
<protein>
    <recommendedName>
        <fullName evidence="2">Ig-like domain-containing protein</fullName>
    </recommendedName>
</protein>
<dbReference type="SMART" id="SM00409">
    <property type="entry name" value="IG"/>
    <property type="match status" value="1"/>
</dbReference>
<dbReference type="PANTHER" id="PTHR23279:SF2">
    <property type="entry name" value="DEFECTIVE PROBOSCIS EXTENSION RESPONSE 19, ISOFORM A"/>
    <property type="match status" value="1"/>
</dbReference>
<name>A0A8K0DAV0_IGNLU</name>
<organism evidence="3 4">
    <name type="scientific">Ignelater luminosus</name>
    <name type="common">Cucubano</name>
    <name type="synonym">Pyrophorus luminosus</name>
    <dbReference type="NCBI Taxonomy" id="2038154"/>
    <lineage>
        <taxon>Eukaryota</taxon>
        <taxon>Metazoa</taxon>
        <taxon>Ecdysozoa</taxon>
        <taxon>Arthropoda</taxon>
        <taxon>Hexapoda</taxon>
        <taxon>Insecta</taxon>
        <taxon>Pterygota</taxon>
        <taxon>Neoptera</taxon>
        <taxon>Endopterygota</taxon>
        <taxon>Coleoptera</taxon>
        <taxon>Polyphaga</taxon>
        <taxon>Elateriformia</taxon>
        <taxon>Elateroidea</taxon>
        <taxon>Elateridae</taxon>
        <taxon>Agrypninae</taxon>
        <taxon>Pyrophorini</taxon>
        <taxon>Ignelater</taxon>
    </lineage>
</organism>
<dbReference type="InterPro" id="IPR007110">
    <property type="entry name" value="Ig-like_dom"/>
</dbReference>
<dbReference type="Gene3D" id="2.60.40.10">
    <property type="entry name" value="Immunoglobulins"/>
    <property type="match status" value="1"/>
</dbReference>
<dbReference type="PROSITE" id="PS50835">
    <property type="entry name" value="IG_LIKE"/>
    <property type="match status" value="1"/>
</dbReference>
<comment type="caution">
    <text evidence="3">The sequence shown here is derived from an EMBL/GenBank/DDBJ whole genome shotgun (WGS) entry which is preliminary data.</text>
</comment>